<dbReference type="InterPro" id="IPR003749">
    <property type="entry name" value="ThiS/MoaD-like"/>
</dbReference>
<gene>
    <name evidence="1" type="ORF">GCM10009807_23010</name>
</gene>
<evidence type="ECO:0000313" key="2">
    <source>
        <dbReference type="Proteomes" id="UP001500596"/>
    </source>
</evidence>
<accession>A0ABN2GXI2</accession>
<dbReference type="Pfam" id="PF02597">
    <property type="entry name" value="ThiS"/>
    <property type="match status" value="1"/>
</dbReference>
<evidence type="ECO:0008006" key="3">
    <source>
        <dbReference type="Google" id="ProtNLM"/>
    </source>
</evidence>
<sequence length="78" mass="8227">MHVRYFAAAADAAGRREESLQVDGATVGALRAALQERYGEPMERVLRTGSILVDGVVGRDPDRALGGTADVLPRFSGG</sequence>
<dbReference type="InterPro" id="IPR012675">
    <property type="entry name" value="Beta-grasp_dom_sf"/>
</dbReference>
<organism evidence="1 2">
    <name type="scientific">Microbacterium lacus</name>
    <dbReference type="NCBI Taxonomy" id="415217"/>
    <lineage>
        <taxon>Bacteria</taxon>
        <taxon>Bacillati</taxon>
        <taxon>Actinomycetota</taxon>
        <taxon>Actinomycetes</taxon>
        <taxon>Micrococcales</taxon>
        <taxon>Microbacteriaceae</taxon>
        <taxon>Microbacterium</taxon>
    </lineage>
</organism>
<comment type="caution">
    <text evidence="1">The sequence shown here is derived from an EMBL/GenBank/DDBJ whole genome shotgun (WGS) entry which is preliminary data.</text>
</comment>
<dbReference type="Gene3D" id="3.10.20.30">
    <property type="match status" value="1"/>
</dbReference>
<dbReference type="Proteomes" id="UP001500596">
    <property type="component" value="Unassembled WGS sequence"/>
</dbReference>
<protein>
    <recommendedName>
        <fullName evidence="3">MoaD/ThiS family protein</fullName>
    </recommendedName>
</protein>
<reference evidence="1 2" key="1">
    <citation type="journal article" date="2019" name="Int. J. Syst. Evol. Microbiol.">
        <title>The Global Catalogue of Microorganisms (GCM) 10K type strain sequencing project: providing services to taxonomists for standard genome sequencing and annotation.</title>
        <authorList>
            <consortium name="The Broad Institute Genomics Platform"/>
            <consortium name="The Broad Institute Genome Sequencing Center for Infectious Disease"/>
            <person name="Wu L."/>
            <person name="Ma J."/>
        </authorList>
    </citation>
    <scope>NUCLEOTIDE SEQUENCE [LARGE SCALE GENOMIC DNA]</scope>
    <source>
        <strain evidence="1 2">JCM 15575</strain>
    </source>
</reference>
<dbReference type="EMBL" id="BAAAPK010000001">
    <property type="protein sequence ID" value="GAA1678491.1"/>
    <property type="molecule type" value="Genomic_DNA"/>
</dbReference>
<keyword evidence="2" id="KW-1185">Reference proteome</keyword>
<dbReference type="SUPFAM" id="SSF54285">
    <property type="entry name" value="MoaD/ThiS"/>
    <property type="match status" value="1"/>
</dbReference>
<evidence type="ECO:0000313" key="1">
    <source>
        <dbReference type="EMBL" id="GAA1678491.1"/>
    </source>
</evidence>
<dbReference type="InterPro" id="IPR016155">
    <property type="entry name" value="Mopterin_synth/thiamin_S_b"/>
</dbReference>
<name>A0ABN2GXI2_9MICO</name>
<proteinExistence type="predicted"/>